<reference evidence="11 12" key="1">
    <citation type="submission" date="2018-12" db="EMBL/GenBank/DDBJ databases">
        <title>Unveiling genomic diversity among members of the Bifidobacterium pseudolongum species, a widely distributed gut commensal of the animal kingdom.</title>
        <authorList>
            <person name="Lugli G.A."/>
            <person name="Duranti S."/>
            <person name="Albert K."/>
            <person name="Mancabelli L."/>
            <person name="Napoli S."/>
            <person name="Viappiani A."/>
            <person name="Anzalone R."/>
            <person name="Longhi G."/>
            <person name="Milani C."/>
            <person name="Turroni F."/>
            <person name="Alessandri G."/>
            <person name="Sela D.A."/>
            <person name="Van Sinderen D."/>
            <person name="Ventura M."/>
        </authorList>
    </citation>
    <scope>NUCLEOTIDE SEQUENCE [LARGE SCALE GENOMIC DNA]</scope>
    <source>
        <strain evidence="11 12">2003B</strain>
    </source>
</reference>
<dbReference type="PANTHER" id="PTHR11070:SF45">
    <property type="entry name" value="DNA 3'-5' HELICASE"/>
    <property type="match status" value="1"/>
</dbReference>
<gene>
    <name evidence="11" type="ORF">PG2003B_0896</name>
</gene>
<keyword evidence="5" id="KW-0413">Isomerase</keyword>
<dbReference type="AlphaFoldDB" id="A0A4Q5AT30"/>
<accession>A0A4Q5AT30</accession>
<dbReference type="SUPFAM" id="SSF143011">
    <property type="entry name" value="RelE-like"/>
    <property type="match status" value="1"/>
</dbReference>
<comment type="catalytic activity">
    <reaction evidence="6">
        <text>Couples ATP hydrolysis with the unwinding of duplex DNA by translocating in the 3'-5' direction.</text>
        <dbReference type="EC" id="5.6.2.4"/>
    </reaction>
</comment>
<evidence type="ECO:0000259" key="10">
    <source>
        <dbReference type="PROSITE" id="PS51198"/>
    </source>
</evidence>
<evidence type="ECO:0000256" key="8">
    <source>
        <dbReference type="ARBA" id="ARBA00048988"/>
    </source>
</evidence>
<keyword evidence="3 9" id="KW-0347">Helicase</keyword>
<evidence type="ECO:0000256" key="6">
    <source>
        <dbReference type="ARBA" id="ARBA00034617"/>
    </source>
</evidence>
<dbReference type="GO" id="GO:0003677">
    <property type="term" value="F:DNA binding"/>
    <property type="evidence" value="ECO:0007669"/>
    <property type="project" value="InterPro"/>
</dbReference>
<evidence type="ECO:0000256" key="4">
    <source>
        <dbReference type="ARBA" id="ARBA00022840"/>
    </source>
</evidence>
<organism evidence="11 12">
    <name type="scientific">Bifidobacterium pseudolongum subsp. globosum</name>
    <dbReference type="NCBI Taxonomy" id="1690"/>
    <lineage>
        <taxon>Bacteria</taxon>
        <taxon>Bacillati</taxon>
        <taxon>Actinomycetota</taxon>
        <taxon>Actinomycetes</taxon>
        <taxon>Bifidobacteriales</taxon>
        <taxon>Bifidobacteriaceae</taxon>
        <taxon>Bifidobacterium</taxon>
    </lineage>
</organism>
<evidence type="ECO:0000256" key="5">
    <source>
        <dbReference type="ARBA" id="ARBA00023235"/>
    </source>
</evidence>
<proteinExistence type="predicted"/>
<keyword evidence="4 9" id="KW-0067">ATP-binding</keyword>
<evidence type="ECO:0000256" key="7">
    <source>
        <dbReference type="ARBA" id="ARBA00034808"/>
    </source>
</evidence>
<evidence type="ECO:0000256" key="1">
    <source>
        <dbReference type="ARBA" id="ARBA00022741"/>
    </source>
</evidence>
<dbReference type="GO" id="GO:0016887">
    <property type="term" value="F:ATP hydrolysis activity"/>
    <property type="evidence" value="ECO:0007669"/>
    <property type="project" value="RHEA"/>
</dbReference>
<dbReference type="Gene3D" id="3.30.2310.20">
    <property type="entry name" value="RelE-like"/>
    <property type="match status" value="1"/>
</dbReference>
<dbReference type="EMBL" id="RYUW01000011">
    <property type="protein sequence ID" value="RYQ36941.1"/>
    <property type="molecule type" value="Genomic_DNA"/>
</dbReference>
<evidence type="ECO:0000313" key="11">
    <source>
        <dbReference type="EMBL" id="RYQ36941.1"/>
    </source>
</evidence>
<dbReference type="Gene3D" id="3.40.50.300">
    <property type="entry name" value="P-loop containing nucleotide triphosphate hydrolases"/>
    <property type="match status" value="2"/>
</dbReference>
<dbReference type="SUPFAM" id="SSF52540">
    <property type="entry name" value="P-loop containing nucleoside triphosphate hydrolases"/>
    <property type="match status" value="1"/>
</dbReference>
<dbReference type="EC" id="5.6.2.4" evidence="7"/>
<dbReference type="InterPro" id="IPR035093">
    <property type="entry name" value="RelE/ParE_toxin_dom_sf"/>
</dbReference>
<dbReference type="GO" id="GO:0005829">
    <property type="term" value="C:cytosol"/>
    <property type="evidence" value="ECO:0007669"/>
    <property type="project" value="TreeGrafter"/>
</dbReference>
<dbReference type="PROSITE" id="PS51198">
    <property type="entry name" value="UVRD_HELICASE_ATP_BIND"/>
    <property type="match status" value="1"/>
</dbReference>
<dbReference type="GO" id="GO:0000725">
    <property type="term" value="P:recombinational repair"/>
    <property type="evidence" value="ECO:0007669"/>
    <property type="project" value="TreeGrafter"/>
</dbReference>
<dbReference type="InterPro" id="IPR000212">
    <property type="entry name" value="DNA_helicase_UvrD/REP"/>
</dbReference>
<comment type="catalytic activity">
    <reaction evidence="8">
        <text>ATP + H2O = ADP + phosphate + H(+)</text>
        <dbReference type="Rhea" id="RHEA:13065"/>
        <dbReference type="ChEBI" id="CHEBI:15377"/>
        <dbReference type="ChEBI" id="CHEBI:15378"/>
        <dbReference type="ChEBI" id="CHEBI:30616"/>
        <dbReference type="ChEBI" id="CHEBI:43474"/>
        <dbReference type="ChEBI" id="CHEBI:456216"/>
        <dbReference type="EC" id="5.6.2.4"/>
    </reaction>
</comment>
<dbReference type="GO" id="GO:0043138">
    <property type="term" value="F:3'-5' DNA helicase activity"/>
    <property type="evidence" value="ECO:0007669"/>
    <property type="project" value="UniProtKB-EC"/>
</dbReference>
<sequence>MMNDRPMIAIGKTFLKAMGDLPKNAQNQVRTFLDKFEKNPASGAIHKEGLHNTRGAKLYSARININYRVILAYDDVSQVYLLLYVGAHEDAYNWASRKCVDINSTTNAVQLYDVVDAGTMQAAPAAHSYASHVPDYEPQAQTSSTDYVATESRIVIEQEDIDWSNRKAQEPLPEEFNRLTVSDLRAFGVPDLWQELVLQMKTYGQLQEYMDQLPEDCTPYLQLIAEGDSIKDVLDLAVDAQHSSPYVGLDKTAAAESVLQPGDQQLPAQEDYRKALASYASQENFVIVEGEDDLRRLLDAPLEQWRVFLHPSQRQYVEHDYKGSYRLTGGAGTGKTVVAMHRAKQLAANLVRRHSAHKVLLTTFSKTLATDISANLRLICTAEEIKKIDVLNLDKYVAERLRAREFAHQLTYDDDIINGSWKRAVVESAQTQWSGDVPFLRDEWEQVIQAGGIKTLEEYFRSSRRGRGRRMSRAQKASLWKVAEAYLRIMSEQQKWDIGRAMNMVEDALRTGKMATPYAHIIVDEGQDFTASGYRMLRAMVPEGPNDLFIVGDAQQRIYGKTVVLSKCGIAIQGRSRRLKINYRTTEQIRDAAERVFDASGTNVAAEAFKALHHELADNDREQFDDLNGELIPSDDSHSLMQGPAPLAEQFGTRQEEFDAVLGWIDGVCNQQDADSGENEDGQIDEQYERNICIVTPSNHLCGQWAEYFERKGIEYYRLGNDAEDLGEPGVRIATMHRVKGLEFDAVAVVDVNSDTVPPTVALESTSGDKVAVRELCKQYRSLLYVSLTRARKRAYMVGIK</sequence>
<dbReference type="InterPro" id="IPR014017">
    <property type="entry name" value="DNA_helicase_UvrD-like_C"/>
</dbReference>
<dbReference type="Pfam" id="PF00580">
    <property type="entry name" value="UvrD-helicase"/>
    <property type="match status" value="1"/>
</dbReference>
<dbReference type="GO" id="GO:0005524">
    <property type="term" value="F:ATP binding"/>
    <property type="evidence" value="ECO:0007669"/>
    <property type="project" value="UniProtKB-UniRule"/>
</dbReference>
<dbReference type="Pfam" id="PF13361">
    <property type="entry name" value="UvrD_C"/>
    <property type="match status" value="1"/>
</dbReference>
<evidence type="ECO:0000256" key="9">
    <source>
        <dbReference type="PROSITE-ProRule" id="PRU00560"/>
    </source>
</evidence>
<dbReference type="InterPro" id="IPR027417">
    <property type="entry name" value="P-loop_NTPase"/>
</dbReference>
<feature type="domain" description="UvrD-like helicase ATP-binding" evidence="10">
    <location>
        <begin position="308"/>
        <end position="623"/>
    </location>
</feature>
<dbReference type="Proteomes" id="UP000292382">
    <property type="component" value="Unassembled WGS sequence"/>
</dbReference>
<evidence type="ECO:0000256" key="2">
    <source>
        <dbReference type="ARBA" id="ARBA00022801"/>
    </source>
</evidence>
<evidence type="ECO:0000256" key="3">
    <source>
        <dbReference type="ARBA" id="ARBA00022806"/>
    </source>
</evidence>
<name>A0A4Q5AT30_9BIFI</name>
<dbReference type="PANTHER" id="PTHR11070">
    <property type="entry name" value="UVRD / RECB / PCRA DNA HELICASE FAMILY MEMBER"/>
    <property type="match status" value="1"/>
</dbReference>
<keyword evidence="2 9" id="KW-0378">Hydrolase</keyword>
<evidence type="ECO:0000313" key="12">
    <source>
        <dbReference type="Proteomes" id="UP000292382"/>
    </source>
</evidence>
<dbReference type="InterPro" id="IPR014016">
    <property type="entry name" value="UvrD-like_ATP-bd"/>
</dbReference>
<dbReference type="RefSeq" id="WP_165362228.1">
    <property type="nucleotide sequence ID" value="NZ_RYUM01000010.1"/>
</dbReference>
<comment type="caution">
    <text evidence="11">The sequence shown here is derived from an EMBL/GenBank/DDBJ whole genome shotgun (WGS) entry which is preliminary data.</text>
</comment>
<keyword evidence="1 9" id="KW-0547">Nucleotide-binding</keyword>
<feature type="binding site" evidence="9">
    <location>
        <begin position="329"/>
        <end position="336"/>
    </location>
    <ligand>
        <name>ATP</name>
        <dbReference type="ChEBI" id="CHEBI:30616"/>
    </ligand>
</feature>
<protein>
    <recommendedName>
        <fullName evidence="7">DNA 3'-5' helicase</fullName>
        <ecNumber evidence="7">5.6.2.4</ecNumber>
    </recommendedName>
</protein>